<sequence length="196" mass="21815">MRRRPCMPSPCQLEMTTTPWPRHDGKSNTQVGLAAHHHFLHCRRCIALSFQAHCRRNSSSSLAASLETHRHGCSHNNNFSTSNNVWPHSNVRRPGRMHLHARTIHCPVNTHTAHPSHDGPNRHYLLFLHNGGSPGATVTNNTMLECTCMHAAFPASLTLAPPTPPTSPSPRLAAARHESRNPIQVARTRFGSVRRP</sequence>
<name>A0ACC0U3T2_9AGAM</name>
<evidence type="ECO:0000313" key="2">
    <source>
        <dbReference type="Proteomes" id="UP001207468"/>
    </source>
</evidence>
<protein>
    <submittedName>
        <fullName evidence="1">Uncharacterized protein</fullName>
    </submittedName>
</protein>
<dbReference type="Proteomes" id="UP001207468">
    <property type="component" value="Unassembled WGS sequence"/>
</dbReference>
<keyword evidence="2" id="KW-1185">Reference proteome</keyword>
<organism evidence="1 2">
    <name type="scientific">Russula earlei</name>
    <dbReference type="NCBI Taxonomy" id="71964"/>
    <lineage>
        <taxon>Eukaryota</taxon>
        <taxon>Fungi</taxon>
        <taxon>Dikarya</taxon>
        <taxon>Basidiomycota</taxon>
        <taxon>Agaricomycotina</taxon>
        <taxon>Agaricomycetes</taxon>
        <taxon>Russulales</taxon>
        <taxon>Russulaceae</taxon>
        <taxon>Russula</taxon>
    </lineage>
</organism>
<gene>
    <name evidence="1" type="ORF">F5148DRAFT_1214216</name>
</gene>
<dbReference type="EMBL" id="JAGFNK010000171">
    <property type="protein sequence ID" value="KAI9462023.1"/>
    <property type="molecule type" value="Genomic_DNA"/>
</dbReference>
<reference evidence="1" key="1">
    <citation type="submission" date="2021-03" db="EMBL/GenBank/DDBJ databases">
        <title>Evolutionary priming and transition to the ectomycorrhizal habit in an iconic lineage of mushroom-forming fungi: is preadaptation a requirement?</title>
        <authorList>
            <consortium name="DOE Joint Genome Institute"/>
            <person name="Looney B.P."/>
            <person name="Miyauchi S."/>
            <person name="Morin E."/>
            <person name="Drula E."/>
            <person name="Courty P.E."/>
            <person name="Chicoki N."/>
            <person name="Fauchery L."/>
            <person name="Kohler A."/>
            <person name="Kuo A."/>
            <person name="LaButti K."/>
            <person name="Pangilinan J."/>
            <person name="Lipzen A."/>
            <person name="Riley R."/>
            <person name="Andreopoulos W."/>
            <person name="He G."/>
            <person name="Johnson J."/>
            <person name="Barry K.W."/>
            <person name="Grigoriev I.V."/>
            <person name="Nagy L."/>
            <person name="Hibbett D."/>
            <person name="Henrissat B."/>
            <person name="Matheny P.B."/>
            <person name="Labbe J."/>
            <person name="Martin A.F."/>
        </authorList>
    </citation>
    <scope>NUCLEOTIDE SEQUENCE</scope>
    <source>
        <strain evidence="1">BPL698</strain>
    </source>
</reference>
<comment type="caution">
    <text evidence="1">The sequence shown here is derived from an EMBL/GenBank/DDBJ whole genome shotgun (WGS) entry which is preliminary data.</text>
</comment>
<evidence type="ECO:0000313" key="1">
    <source>
        <dbReference type="EMBL" id="KAI9462023.1"/>
    </source>
</evidence>
<accession>A0ACC0U3T2</accession>
<proteinExistence type="predicted"/>